<evidence type="ECO:0000313" key="1">
    <source>
        <dbReference type="EMBL" id="KAI0492427.1"/>
    </source>
</evidence>
<dbReference type="Proteomes" id="UP000829196">
    <property type="component" value="Unassembled WGS sequence"/>
</dbReference>
<evidence type="ECO:0000313" key="2">
    <source>
        <dbReference type="Proteomes" id="UP000829196"/>
    </source>
</evidence>
<name>A0A8T3A7J6_DENNO</name>
<gene>
    <name evidence="1" type="ORF">KFK09_026699</name>
</gene>
<protein>
    <submittedName>
        <fullName evidence="1">Uncharacterized protein</fullName>
    </submittedName>
</protein>
<dbReference type="AlphaFoldDB" id="A0A8T3A7J6"/>
<accession>A0A8T3A7J6</accession>
<comment type="caution">
    <text evidence="1">The sequence shown here is derived from an EMBL/GenBank/DDBJ whole genome shotgun (WGS) entry which is preliminary data.</text>
</comment>
<dbReference type="EMBL" id="JAGYWB010000018">
    <property type="protein sequence ID" value="KAI0492427.1"/>
    <property type="molecule type" value="Genomic_DNA"/>
</dbReference>
<organism evidence="1 2">
    <name type="scientific">Dendrobium nobile</name>
    <name type="common">Orchid</name>
    <dbReference type="NCBI Taxonomy" id="94219"/>
    <lineage>
        <taxon>Eukaryota</taxon>
        <taxon>Viridiplantae</taxon>
        <taxon>Streptophyta</taxon>
        <taxon>Embryophyta</taxon>
        <taxon>Tracheophyta</taxon>
        <taxon>Spermatophyta</taxon>
        <taxon>Magnoliopsida</taxon>
        <taxon>Liliopsida</taxon>
        <taxon>Asparagales</taxon>
        <taxon>Orchidaceae</taxon>
        <taxon>Epidendroideae</taxon>
        <taxon>Malaxideae</taxon>
        <taxon>Dendrobiinae</taxon>
        <taxon>Dendrobium</taxon>
    </lineage>
</organism>
<sequence length="93" mass="10711">MEIRICGQGFAHLRRCCSASLFRRRCRDCTRRFFGSFVAVRLRFFHDFPFLSDRRYDILIGSNNKGSSPAMNVTFSLSHASSAKSRKSAEPRD</sequence>
<reference evidence="1" key="1">
    <citation type="journal article" date="2022" name="Front. Genet.">
        <title>Chromosome-Scale Assembly of the Dendrobium nobile Genome Provides Insights Into the Molecular Mechanism of the Biosynthesis of the Medicinal Active Ingredient of Dendrobium.</title>
        <authorList>
            <person name="Xu Q."/>
            <person name="Niu S.-C."/>
            <person name="Li K.-L."/>
            <person name="Zheng P.-J."/>
            <person name="Zhang X.-J."/>
            <person name="Jia Y."/>
            <person name="Liu Y."/>
            <person name="Niu Y.-X."/>
            <person name="Yu L.-H."/>
            <person name="Chen D.-F."/>
            <person name="Zhang G.-Q."/>
        </authorList>
    </citation>
    <scope>NUCLEOTIDE SEQUENCE</scope>
    <source>
        <tissue evidence="1">Leaf</tissue>
    </source>
</reference>
<keyword evidence="2" id="KW-1185">Reference proteome</keyword>
<proteinExistence type="predicted"/>